<evidence type="ECO:0000256" key="2">
    <source>
        <dbReference type="ARBA" id="ARBA00009347"/>
    </source>
</evidence>
<dbReference type="PIRSF" id="PIRSF016578">
    <property type="entry name" value="HsaA"/>
    <property type="match status" value="1"/>
</dbReference>
<dbReference type="PANTHER" id="PTHR43884:SF19">
    <property type="entry name" value="ACYL-COA DEHYDROGENASE FADE4-RELATED"/>
    <property type="match status" value="1"/>
</dbReference>
<evidence type="ECO:0000259" key="6">
    <source>
        <dbReference type="Pfam" id="PF00441"/>
    </source>
</evidence>
<dbReference type="RefSeq" id="WP_120043906.1">
    <property type="nucleotide sequence ID" value="NZ_QZFU01000036.1"/>
</dbReference>
<gene>
    <name evidence="9" type="ORF">D5S18_27055</name>
</gene>
<dbReference type="Gene3D" id="1.20.140.10">
    <property type="entry name" value="Butyryl-CoA Dehydrogenase, subunit A, domain 3"/>
    <property type="match status" value="1"/>
</dbReference>
<dbReference type="EMBL" id="QZFU01000036">
    <property type="protein sequence ID" value="RJO70849.1"/>
    <property type="molecule type" value="Genomic_DNA"/>
</dbReference>
<evidence type="ECO:0000259" key="8">
    <source>
        <dbReference type="Pfam" id="PF02771"/>
    </source>
</evidence>
<dbReference type="InterPro" id="IPR009100">
    <property type="entry name" value="AcylCoA_DH/oxidase_NM_dom_sf"/>
</dbReference>
<accession>A0A3A4KEH0</accession>
<dbReference type="Gene3D" id="2.40.110.10">
    <property type="entry name" value="Butyryl-CoA Dehydrogenase, subunit A, domain 2"/>
    <property type="match status" value="1"/>
</dbReference>
<name>A0A3A4KEH0_9NOCA</name>
<keyword evidence="4 5" id="KW-0274">FAD</keyword>
<dbReference type="OrthoDB" id="9802447at2"/>
<dbReference type="Pfam" id="PF02770">
    <property type="entry name" value="Acyl-CoA_dh_M"/>
    <property type="match status" value="1"/>
</dbReference>
<dbReference type="SUPFAM" id="SSF47203">
    <property type="entry name" value="Acyl-CoA dehydrogenase C-terminal domain-like"/>
    <property type="match status" value="1"/>
</dbReference>
<dbReference type="Pfam" id="PF02771">
    <property type="entry name" value="Acyl-CoA_dh_N"/>
    <property type="match status" value="1"/>
</dbReference>
<feature type="domain" description="Acyl-CoA dehydrogenase/oxidase C-terminal" evidence="6">
    <location>
        <begin position="227"/>
        <end position="370"/>
    </location>
</feature>
<dbReference type="InterPro" id="IPR037069">
    <property type="entry name" value="AcylCoA_DH/ox_N_sf"/>
</dbReference>
<dbReference type="InterPro" id="IPR009075">
    <property type="entry name" value="AcylCo_DH/oxidase_C"/>
</dbReference>
<dbReference type="AlphaFoldDB" id="A0A3A4KEH0"/>
<dbReference type="InterPro" id="IPR036250">
    <property type="entry name" value="AcylCo_DH-like_C"/>
</dbReference>
<evidence type="ECO:0000256" key="4">
    <source>
        <dbReference type="ARBA" id="ARBA00022827"/>
    </source>
</evidence>
<dbReference type="InterPro" id="IPR006091">
    <property type="entry name" value="Acyl-CoA_Oxase/DH_mid-dom"/>
</dbReference>
<sequence length="377" mass="40972">MRLTDRQREDVAAFAAFTDERIIPEANHWDAEQHLSDEIVLALGKARWLVPTLPVEAGGTALDVPTYGLFSAEMGRGCGSVRNLVAVQGMVAHAILKWGSRAQSERWVPRIAAGEAVGAFALTEPENGSDARNGRTTAERIAGGYRLTGRKKWMSFGQRAAVFLVFARLDDEPAVFLVERETPNFTVRPIGGLLGLRASELAELELNGCEIPAENLIAHGRLVFDLVATTSLDYGRYSTAWGAVGLATACLDASLDYARTRTQFEVPLAEHQLIRALLTDMVAAVEAARLLCGQAGELRAAGHQDAVRQTLIAKYFASRAAYQVAGDAVQVHGANGVSSDYPVQRHLRDAKIQEIIEGTSEIQRLQIAEATLQRTRV</sequence>
<evidence type="ECO:0000259" key="7">
    <source>
        <dbReference type="Pfam" id="PF02770"/>
    </source>
</evidence>
<dbReference type="Proteomes" id="UP000266677">
    <property type="component" value="Unassembled WGS sequence"/>
</dbReference>
<dbReference type="Gene3D" id="1.10.540.10">
    <property type="entry name" value="Acyl-CoA dehydrogenase/oxidase, N-terminal domain"/>
    <property type="match status" value="1"/>
</dbReference>
<dbReference type="InterPro" id="IPR046373">
    <property type="entry name" value="Acyl-CoA_Oxase/DH_mid-dom_sf"/>
</dbReference>
<organism evidence="9 10">
    <name type="scientific">Nocardia panacis</name>
    <dbReference type="NCBI Taxonomy" id="2340916"/>
    <lineage>
        <taxon>Bacteria</taxon>
        <taxon>Bacillati</taxon>
        <taxon>Actinomycetota</taxon>
        <taxon>Actinomycetes</taxon>
        <taxon>Mycobacteriales</taxon>
        <taxon>Nocardiaceae</taxon>
        <taxon>Nocardia</taxon>
    </lineage>
</organism>
<evidence type="ECO:0000256" key="3">
    <source>
        <dbReference type="ARBA" id="ARBA00022630"/>
    </source>
</evidence>
<dbReference type="PANTHER" id="PTHR43884">
    <property type="entry name" value="ACYL-COA DEHYDROGENASE"/>
    <property type="match status" value="1"/>
</dbReference>
<proteinExistence type="inferred from homology"/>
<dbReference type="GO" id="GO:0050660">
    <property type="term" value="F:flavin adenine dinucleotide binding"/>
    <property type="evidence" value="ECO:0007669"/>
    <property type="project" value="InterPro"/>
</dbReference>
<reference evidence="9 10" key="1">
    <citation type="submission" date="2018-09" db="EMBL/GenBank/DDBJ databases">
        <title>YIM PH21274 draft genome.</title>
        <authorList>
            <person name="Miao C."/>
        </authorList>
    </citation>
    <scope>NUCLEOTIDE SEQUENCE [LARGE SCALE GENOMIC DNA]</scope>
    <source>
        <strain evidence="9 10">YIM PH 21724</strain>
    </source>
</reference>
<dbReference type="InterPro" id="IPR013786">
    <property type="entry name" value="AcylCoA_DH/ox_N"/>
</dbReference>
<evidence type="ECO:0000256" key="1">
    <source>
        <dbReference type="ARBA" id="ARBA00001974"/>
    </source>
</evidence>
<feature type="domain" description="Acyl-CoA dehydrogenase/oxidase N-terminal" evidence="8">
    <location>
        <begin position="4"/>
        <end position="115"/>
    </location>
</feature>
<dbReference type="GO" id="GO:0005886">
    <property type="term" value="C:plasma membrane"/>
    <property type="evidence" value="ECO:0007669"/>
    <property type="project" value="TreeGrafter"/>
</dbReference>
<comment type="similarity">
    <text evidence="2 5">Belongs to the acyl-CoA dehydrogenase family.</text>
</comment>
<dbReference type="SUPFAM" id="SSF56645">
    <property type="entry name" value="Acyl-CoA dehydrogenase NM domain-like"/>
    <property type="match status" value="1"/>
</dbReference>
<comment type="caution">
    <text evidence="9">The sequence shown here is derived from an EMBL/GenBank/DDBJ whole genome shotgun (WGS) entry which is preliminary data.</text>
</comment>
<keyword evidence="10" id="KW-1185">Reference proteome</keyword>
<keyword evidence="3 5" id="KW-0285">Flavoprotein</keyword>
<evidence type="ECO:0000256" key="5">
    <source>
        <dbReference type="RuleBase" id="RU362125"/>
    </source>
</evidence>
<keyword evidence="5" id="KW-0560">Oxidoreductase</keyword>
<protein>
    <submittedName>
        <fullName evidence="9">Acyl-CoA dehydrogenase</fullName>
    </submittedName>
</protein>
<evidence type="ECO:0000313" key="10">
    <source>
        <dbReference type="Proteomes" id="UP000266677"/>
    </source>
</evidence>
<comment type="cofactor">
    <cofactor evidence="1 5">
        <name>FAD</name>
        <dbReference type="ChEBI" id="CHEBI:57692"/>
    </cofactor>
</comment>
<feature type="domain" description="Acyl-CoA oxidase/dehydrogenase middle" evidence="7">
    <location>
        <begin position="119"/>
        <end position="208"/>
    </location>
</feature>
<dbReference type="Pfam" id="PF00441">
    <property type="entry name" value="Acyl-CoA_dh_1"/>
    <property type="match status" value="1"/>
</dbReference>
<dbReference type="GO" id="GO:0003995">
    <property type="term" value="F:acyl-CoA dehydrogenase activity"/>
    <property type="evidence" value="ECO:0007669"/>
    <property type="project" value="TreeGrafter"/>
</dbReference>
<evidence type="ECO:0000313" key="9">
    <source>
        <dbReference type="EMBL" id="RJO70849.1"/>
    </source>
</evidence>
<dbReference type="FunFam" id="1.20.140.10:FF:000004">
    <property type="entry name" value="Acyl-CoA dehydrogenase FadE25"/>
    <property type="match status" value="1"/>
</dbReference>